<dbReference type="EMBL" id="KZ999871">
    <property type="protein sequence ID" value="RKO84661.1"/>
    <property type="molecule type" value="Genomic_DNA"/>
</dbReference>
<dbReference type="Pfam" id="PF05033">
    <property type="entry name" value="Pre-SET"/>
    <property type="match status" value="1"/>
</dbReference>
<dbReference type="AlphaFoldDB" id="A0A4P9VY12"/>
<reference evidence="8" key="1">
    <citation type="journal article" date="2018" name="Nat. Microbiol.">
        <title>Leveraging single-cell genomics to expand the fungal tree of life.</title>
        <authorList>
            <person name="Ahrendt S.R."/>
            <person name="Quandt C.A."/>
            <person name="Ciobanu D."/>
            <person name="Clum A."/>
            <person name="Salamov A."/>
            <person name="Andreopoulos B."/>
            <person name="Cheng J.F."/>
            <person name="Woyke T."/>
            <person name="Pelin A."/>
            <person name="Henrissat B."/>
            <person name="Reynolds N.K."/>
            <person name="Benny G.L."/>
            <person name="Smith M.E."/>
            <person name="James T.Y."/>
            <person name="Grigoriev I.V."/>
        </authorList>
    </citation>
    <scope>NUCLEOTIDE SEQUENCE [LARGE SCALE GENOMIC DNA]</scope>
</reference>
<dbReference type="GO" id="GO:0032259">
    <property type="term" value="P:methylation"/>
    <property type="evidence" value="ECO:0007669"/>
    <property type="project" value="UniProtKB-KW"/>
</dbReference>
<dbReference type="InterPro" id="IPR046341">
    <property type="entry name" value="SET_dom_sf"/>
</dbReference>
<keyword evidence="8" id="KW-1185">Reference proteome</keyword>
<comment type="subcellular location">
    <subcellularLocation>
        <location evidence="1">Chromosome</location>
    </subcellularLocation>
</comment>
<evidence type="ECO:0000256" key="1">
    <source>
        <dbReference type="ARBA" id="ARBA00004286"/>
    </source>
</evidence>
<dbReference type="Proteomes" id="UP000269721">
    <property type="component" value="Unassembled WGS sequence"/>
</dbReference>
<sequence length="388" mass="42658">MIVSRHADWSVHKWFKTFSLFLKVFVVPGLVQYGGFKVLSERACPTWERRWGPVAVSSPISICSGVQQSFRARGQETGRKEVKLELSLECKDGVKTVSTEGSENRGQMCRVPHAGIIPKSWKCEHLSVSSSVAWVMDLSMLGWSWSQGWIAASHIFPPPGHPQIHPAAPVCKPSPKKRRLESPTSRIINDQHEKKLTPYLHEHSGNDSLDGLVPRSLLSLTPVQTTSVIPAVAPQLRHPSQSAWEELVSKAEFVTKIIIKDPTAPVPLPNFYWYEGLIYVDSPDPLPEALAHCDCTTGCQLDGKCGCINFLDGGLHAPYTQWGLATGSKHRGVISECNVACPCGVDCGNRVVQKGRQVPLHLVHFGVEGKGWGVVTPGRLPKGKFVSM</sequence>
<evidence type="ECO:0000256" key="3">
    <source>
        <dbReference type="ARBA" id="ARBA00022603"/>
    </source>
</evidence>
<evidence type="ECO:0000313" key="7">
    <source>
        <dbReference type="EMBL" id="RKO84661.1"/>
    </source>
</evidence>
<dbReference type="PANTHER" id="PTHR46223:SF3">
    <property type="entry name" value="HISTONE-LYSINE N-METHYLTRANSFERASE SET-23"/>
    <property type="match status" value="1"/>
</dbReference>
<evidence type="ECO:0000256" key="2">
    <source>
        <dbReference type="ARBA" id="ARBA00022454"/>
    </source>
</evidence>
<dbReference type="InterPro" id="IPR007728">
    <property type="entry name" value="Pre-SET_dom"/>
</dbReference>
<organism evidence="7 8">
    <name type="scientific">Blyttiomyces helicus</name>
    <dbReference type="NCBI Taxonomy" id="388810"/>
    <lineage>
        <taxon>Eukaryota</taxon>
        <taxon>Fungi</taxon>
        <taxon>Fungi incertae sedis</taxon>
        <taxon>Chytridiomycota</taxon>
        <taxon>Chytridiomycota incertae sedis</taxon>
        <taxon>Chytridiomycetes</taxon>
        <taxon>Chytridiomycetes incertae sedis</taxon>
        <taxon>Blyttiomyces</taxon>
    </lineage>
</organism>
<keyword evidence="3" id="KW-0489">Methyltransferase</keyword>
<accession>A0A4P9VY12</accession>
<dbReference type="SUPFAM" id="SSF82199">
    <property type="entry name" value="SET domain"/>
    <property type="match status" value="1"/>
</dbReference>
<dbReference type="GO" id="GO:0005634">
    <property type="term" value="C:nucleus"/>
    <property type="evidence" value="ECO:0007669"/>
    <property type="project" value="InterPro"/>
</dbReference>
<dbReference type="Gene3D" id="2.170.270.10">
    <property type="entry name" value="SET domain"/>
    <property type="match status" value="1"/>
</dbReference>
<keyword evidence="4" id="KW-0808">Transferase</keyword>
<evidence type="ECO:0000256" key="4">
    <source>
        <dbReference type="ARBA" id="ARBA00022679"/>
    </source>
</evidence>
<dbReference type="GO" id="GO:0005694">
    <property type="term" value="C:chromosome"/>
    <property type="evidence" value="ECO:0007669"/>
    <property type="project" value="UniProtKB-SubCell"/>
</dbReference>
<gene>
    <name evidence="7" type="ORF">BDK51DRAFT_35323</name>
</gene>
<dbReference type="InterPro" id="IPR050973">
    <property type="entry name" value="H3K9_Histone-Lys_N-MTase"/>
</dbReference>
<proteinExistence type="predicted"/>
<feature type="non-terminal residue" evidence="7">
    <location>
        <position position="388"/>
    </location>
</feature>
<keyword evidence="5" id="KW-0949">S-adenosyl-L-methionine</keyword>
<evidence type="ECO:0000256" key="5">
    <source>
        <dbReference type="ARBA" id="ARBA00022691"/>
    </source>
</evidence>
<dbReference type="GO" id="GO:0042054">
    <property type="term" value="F:histone methyltransferase activity"/>
    <property type="evidence" value="ECO:0007669"/>
    <property type="project" value="InterPro"/>
</dbReference>
<dbReference type="OrthoDB" id="308383at2759"/>
<name>A0A4P9VY12_9FUNG</name>
<dbReference type="PANTHER" id="PTHR46223">
    <property type="entry name" value="HISTONE-LYSINE N-METHYLTRANSFERASE SUV39H"/>
    <property type="match status" value="1"/>
</dbReference>
<feature type="domain" description="Pre-SET" evidence="6">
    <location>
        <begin position="291"/>
        <end position="355"/>
    </location>
</feature>
<dbReference type="GO" id="GO:0008270">
    <property type="term" value="F:zinc ion binding"/>
    <property type="evidence" value="ECO:0007669"/>
    <property type="project" value="InterPro"/>
</dbReference>
<evidence type="ECO:0000313" key="8">
    <source>
        <dbReference type="Proteomes" id="UP000269721"/>
    </source>
</evidence>
<protein>
    <recommendedName>
        <fullName evidence="6">Pre-SET domain-containing protein</fullName>
    </recommendedName>
</protein>
<dbReference type="PROSITE" id="PS50867">
    <property type="entry name" value="PRE_SET"/>
    <property type="match status" value="1"/>
</dbReference>
<evidence type="ECO:0000259" key="6">
    <source>
        <dbReference type="PROSITE" id="PS50867"/>
    </source>
</evidence>
<keyword evidence="2" id="KW-0158">Chromosome</keyword>